<proteinExistence type="predicted"/>
<sequence>MTGEQAGEETQVPGGSNGRMCLSAPTSHAAAGCDSERDGASVNDSASQPGWRISCFRGCLWLPPVVWTNKNSDWQGVEWHCDSARLLKTSNSFLSSCQQSNARQAPGDGDEPDESQRMNESCRCIPRCDSTADLPSLGLPSRRFSHPSQEG</sequence>
<feature type="region of interest" description="Disordered" evidence="1">
    <location>
        <begin position="97"/>
        <end position="151"/>
    </location>
</feature>
<organism evidence="2 3">
    <name type="scientific">Trichoderma lentiforme</name>
    <dbReference type="NCBI Taxonomy" id="1567552"/>
    <lineage>
        <taxon>Eukaryota</taxon>
        <taxon>Fungi</taxon>
        <taxon>Dikarya</taxon>
        <taxon>Ascomycota</taxon>
        <taxon>Pezizomycotina</taxon>
        <taxon>Sordariomycetes</taxon>
        <taxon>Hypocreomycetidae</taxon>
        <taxon>Hypocreales</taxon>
        <taxon>Hypocreaceae</taxon>
        <taxon>Trichoderma</taxon>
    </lineage>
</organism>
<evidence type="ECO:0000313" key="2">
    <source>
        <dbReference type="EMBL" id="KAF3071383.1"/>
    </source>
</evidence>
<protein>
    <submittedName>
        <fullName evidence="2">Uncharacterized protein</fullName>
    </submittedName>
</protein>
<accession>A0A9P4XEZ4</accession>
<reference evidence="2 3" key="1">
    <citation type="submission" date="2018-06" db="EMBL/GenBank/DDBJ databases">
        <title>Genome analysis of cellulolytic fungus Trichoderma lentiforme CFAM-422.</title>
        <authorList>
            <person name="Steindorff A.S."/>
            <person name="Formighieri E.F."/>
            <person name="Midorikawa G.E.O."/>
            <person name="Tamietti M.S."/>
            <person name="Ramos E.Z."/>
            <person name="Silva A.S."/>
            <person name="Bon E.P.S."/>
            <person name="Mendes T.D."/>
            <person name="Damaso M.C.T."/>
            <person name="Favaro L.C.L."/>
        </authorList>
    </citation>
    <scope>NUCLEOTIDE SEQUENCE [LARGE SCALE GENOMIC DNA]</scope>
    <source>
        <strain evidence="2 3">CFAM-422</strain>
    </source>
</reference>
<evidence type="ECO:0000256" key="1">
    <source>
        <dbReference type="SAM" id="MobiDB-lite"/>
    </source>
</evidence>
<keyword evidence="3" id="KW-1185">Reference proteome</keyword>
<evidence type="ECO:0000313" key="3">
    <source>
        <dbReference type="Proteomes" id="UP000801864"/>
    </source>
</evidence>
<name>A0A9P4XEZ4_9HYPO</name>
<comment type="caution">
    <text evidence="2">The sequence shown here is derived from an EMBL/GenBank/DDBJ whole genome shotgun (WGS) entry which is preliminary data.</text>
</comment>
<dbReference type="AlphaFoldDB" id="A0A9P4XEZ4"/>
<dbReference type="Proteomes" id="UP000801864">
    <property type="component" value="Unassembled WGS sequence"/>
</dbReference>
<gene>
    <name evidence="2" type="ORF">CFAM422_006214</name>
</gene>
<feature type="region of interest" description="Disordered" evidence="1">
    <location>
        <begin position="1"/>
        <end position="50"/>
    </location>
</feature>
<dbReference type="EMBL" id="QLNT01000010">
    <property type="protein sequence ID" value="KAF3071383.1"/>
    <property type="molecule type" value="Genomic_DNA"/>
</dbReference>